<dbReference type="PATRIC" id="fig|1415168.3.peg.143"/>
<organism evidence="3 4">
    <name type="scientific">Lactococcus cremoris subsp. cremoris GE214</name>
    <dbReference type="NCBI Taxonomy" id="1415168"/>
    <lineage>
        <taxon>Bacteria</taxon>
        <taxon>Bacillati</taxon>
        <taxon>Bacillota</taxon>
        <taxon>Bacilli</taxon>
        <taxon>Lactobacillales</taxon>
        <taxon>Streptococcaceae</taxon>
        <taxon>Lactococcus</taxon>
        <taxon>Lactococcus cremoris subsp. cremoris</taxon>
    </lineage>
</organism>
<dbReference type="InterPro" id="IPR047057">
    <property type="entry name" value="MerR_fam"/>
</dbReference>
<gene>
    <name evidence="3" type="ORF">U725_00131</name>
</gene>
<dbReference type="GO" id="GO:0003700">
    <property type="term" value="F:DNA-binding transcription factor activity"/>
    <property type="evidence" value="ECO:0007669"/>
    <property type="project" value="InterPro"/>
</dbReference>
<proteinExistence type="predicted"/>
<dbReference type="CDD" id="cd01109">
    <property type="entry name" value="HTH_YyaN"/>
    <property type="match status" value="1"/>
</dbReference>
<dbReference type="SMR" id="A0A084AEF4"/>
<accession>A0A084AEF4</accession>
<evidence type="ECO:0000313" key="3">
    <source>
        <dbReference type="EMBL" id="KEY63683.1"/>
    </source>
</evidence>
<dbReference type="InterPro" id="IPR000551">
    <property type="entry name" value="MerR-type_HTH_dom"/>
</dbReference>
<comment type="caution">
    <text evidence="3">The sequence shown here is derived from an EMBL/GenBank/DDBJ whole genome shotgun (WGS) entry which is preliminary data.</text>
</comment>
<reference evidence="3 4" key="1">
    <citation type="submission" date="2014-06" db="EMBL/GenBank/DDBJ databases">
        <title>Draft genome sequence of the putrescine producing strain Lactococcus lactis subsp cremoris GE214.</title>
        <authorList>
            <person name="Ladero V."/>
            <person name="Linares D.M."/>
            <person name="del Rio B."/>
            <person name="Mayo B."/>
            <person name="Martin M.C."/>
            <person name="Fernandez M."/>
            <person name="Alvarez M.A."/>
        </authorList>
    </citation>
    <scope>NUCLEOTIDE SEQUENCE [LARGE SCALE GENOMIC DNA]</scope>
    <source>
        <strain evidence="3 4">GE214</strain>
    </source>
</reference>
<name>A0A084AEF4_LACLC</name>
<dbReference type="InterPro" id="IPR009061">
    <property type="entry name" value="DNA-bd_dom_put_sf"/>
</dbReference>
<evidence type="ECO:0000256" key="1">
    <source>
        <dbReference type="ARBA" id="ARBA00023125"/>
    </source>
</evidence>
<dbReference type="SMART" id="SM00422">
    <property type="entry name" value="HTH_MERR"/>
    <property type="match status" value="1"/>
</dbReference>
<dbReference type="Pfam" id="PF13411">
    <property type="entry name" value="MerR_1"/>
    <property type="match status" value="1"/>
</dbReference>
<dbReference type="SUPFAM" id="SSF46955">
    <property type="entry name" value="Putative DNA-binding domain"/>
    <property type="match status" value="1"/>
</dbReference>
<protein>
    <submittedName>
        <fullName evidence="3">Transcriptional regulator, MerR family</fullName>
    </submittedName>
</protein>
<keyword evidence="1" id="KW-0238">DNA-binding</keyword>
<dbReference type="Proteomes" id="UP000028401">
    <property type="component" value="Unassembled WGS sequence"/>
</dbReference>
<dbReference type="PANTHER" id="PTHR30204">
    <property type="entry name" value="REDOX-CYCLING DRUG-SENSING TRANSCRIPTIONAL ACTIVATOR SOXR"/>
    <property type="match status" value="1"/>
</dbReference>
<dbReference type="GO" id="GO:0003677">
    <property type="term" value="F:DNA binding"/>
    <property type="evidence" value="ECO:0007669"/>
    <property type="project" value="UniProtKB-KW"/>
</dbReference>
<evidence type="ECO:0000259" key="2">
    <source>
        <dbReference type="PROSITE" id="PS50937"/>
    </source>
</evidence>
<dbReference type="Gene3D" id="1.10.1660.10">
    <property type="match status" value="1"/>
</dbReference>
<dbReference type="PRINTS" id="PR00040">
    <property type="entry name" value="HTHMERR"/>
</dbReference>
<feature type="domain" description="HTH merR-type" evidence="2">
    <location>
        <begin position="1"/>
        <end position="69"/>
    </location>
</feature>
<dbReference type="PROSITE" id="PS50937">
    <property type="entry name" value="HTH_MERR_2"/>
    <property type="match status" value="1"/>
</dbReference>
<dbReference type="RefSeq" id="WP_011835782.1">
    <property type="nucleotide sequence ID" value="NZ_AZSI01000003.1"/>
</dbReference>
<evidence type="ECO:0000313" key="4">
    <source>
        <dbReference type="Proteomes" id="UP000028401"/>
    </source>
</evidence>
<sequence>MNIKKAADLSGIKTDNIRYYERIGLIPKIARTESGIRNFSEANIRTLKFVKHMRDAGVQVEPLTRYMALVTEGNPNTKEERIEILKSQVEQLRTEIIEKQSALDYLTFKIENYDEVMLPSEMNLNQSSTEAIKI</sequence>
<dbReference type="EMBL" id="AZSI01000003">
    <property type="protein sequence ID" value="KEY63683.1"/>
    <property type="molecule type" value="Genomic_DNA"/>
</dbReference>
<dbReference type="PANTHER" id="PTHR30204:SF98">
    <property type="entry name" value="HTH-TYPE TRANSCRIPTIONAL REGULATOR ADHR"/>
    <property type="match status" value="1"/>
</dbReference>
<dbReference type="AlphaFoldDB" id="A0A084AEF4"/>